<dbReference type="Pfam" id="PF02932">
    <property type="entry name" value="Neur_chan_memb"/>
    <property type="match status" value="1"/>
</dbReference>
<dbReference type="InterPro" id="IPR002394">
    <property type="entry name" value="Nicotinic_acetylcholine_rcpt"/>
</dbReference>
<evidence type="ECO:0000256" key="15">
    <source>
        <dbReference type="ARBA" id="ARBA00034099"/>
    </source>
</evidence>
<name>A0A1S4FDX4_AEDAE</name>
<evidence type="ECO:0000256" key="1">
    <source>
        <dbReference type="ARBA" id="ARBA00003328"/>
    </source>
</evidence>
<dbReference type="SUPFAM" id="SSF90112">
    <property type="entry name" value="Neurotransmitter-gated ion-channel transmembrane pore"/>
    <property type="match status" value="1"/>
</dbReference>
<evidence type="ECO:0000256" key="13">
    <source>
        <dbReference type="ARBA" id="ARBA00023286"/>
    </source>
</evidence>
<evidence type="ECO:0000256" key="10">
    <source>
        <dbReference type="ARBA" id="ARBA00023157"/>
    </source>
</evidence>
<reference evidence="20" key="1">
    <citation type="submission" date="2005-10" db="EMBL/GenBank/DDBJ databases">
        <authorList>
            <person name="Loftus B.J."/>
            <person name="Nene V.M."/>
            <person name="Hannick L.I."/>
            <person name="Bidwell S."/>
            <person name="Haas B."/>
            <person name="Amedeo P."/>
            <person name="Orvis J."/>
            <person name="Wortman J.R."/>
            <person name="White O.R."/>
            <person name="Salzberg S."/>
            <person name="Shumway M."/>
            <person name="Koo H."/>
            <person name="Zhao Y."/>
            <person name="Holmes M."/>
            <person name="Miller J."/>
            <person name="Schatz M."/>
            <person name="Pop M."/>
            <person name="Pai G."/>
            <person name="Utterback T."/>
            <person name="Rogers Y.-H."/>
            <person name="Kravitz S."/>
            <person name="Fraser C.M."/>
        </authorList>
    </citation>
    <scope>NUCLEOTIDE SEQUENCE</scope>
    <source>
        <strain evidence="20">Liverpool</strain>
    </source>
</reference>
<dbReference type="KEGG" id="aag:5568073"/>
<dbReference type="FunFam" id="2.70.170.10:FF:000030">
    <property type="entry name" value="AcetylCholine Receptor"/>
    <property type="match status" value="1"/>
</dbReference>
<dbReference type="PRINTS" id="PR00252">
    <property type="entry name" value="NRIONCHANNEL"/>
</dbReference>
<feature type="domain" description="Neurotransmitter-gated ion-channel transmembrane" evidence="19">
    <location>
        <begin position="251"/>
        <end position="355"/>
    </location>
</feature>
<evidence type="ECO:0000259" key="18">
    <source>
        <dbReference type="Pfam" id="PF02931"/>
    </source>
</evidence>
<keyword evidence="9 16" id="KW-0472">Membrane</keyword>
<dbReference type="HOGENOM" id="CLU_018074_0_4_1"/>
<keyword evidence="8" id="KW-0406">Ion transport</keyword>
<evidence type="ECO:0000256" key="14">
    <source>
        <dbReference type="ARBA" id="ARBA00023303"/>
    </source>
</evidence>
<accession>A0A1S4FDX4</accession>
<keyword evidence="7" id="KW-0770">Synapse</keyword>
<keyword evidence="3" id="KW-0813">Transport</keyword>
<keyword evidence="4" id="KW-1003">Cell membrane</keyword>
<evidence type="ECO:0000313" key="20">
    <source>
        <dbReference type="EMBL" id="EAT41881.1"/>
    </source>
</evidence>
<dbReference type="GO" id="GO:0022848">
    <property type="term" value="F:acetylcholine-gated monoatomic cation-selective channel activity"/>
    <property type="evidence" value="ECO:0007669"/>
    <property type="project" value="InterPro"/>
</dbReference>
<dbReference type="CDD" id="cd18997">
    <property type="entry name" value="LGIC_ECD_nAChR"/>
    <property type="match status" value="1"/>
</dbReference>
<evidence type="ECO:0000256" key="6">
    <source>
        <dbReference type="ARBA" id="ARBA00022989"/>
    </source>
</evidence>
<feature type="domain" description="Neurotransmitter-gated ion-channel ligand-binding" evidence="18">
    <location>
        <begin position="39"/>
        <end position="241"/>
    </location>
</feature>
<keyword evidence="10" id="KW-1015">Disulfide bond</keyword>
<dbReference type="OrthoDB" id="410315at2759"/>
<dbReference type="Gene3D" id="1.20.58.390">
    <property type="entry name" value="Neurotransmitter-gated ion-channel transmembrane domain"/>
    <property type="match status" value="1"/>
</dbReference>
<reference evidence="20" key="3">
    <citation type="submission" date="2012-09" db="EMBL/GenBank/DDBJ databases">
        <authorList>
            <consortium name="VectorBase"/>
        </authorList>
    </citation>
    <scope>NUCLEOTIDE SEQUENCE</scope>
    <source>
        <strain evidence="20">Liverpool</strain>
    </source>
</reference>
<dbReference type="Pfam" id="PF02931">
    <property type="entry name" value="Neur_chan_LBD"/>
    <property type="match status" value="1"/>
</dbReference>
<evidence type="ECO:0000256" key="9">
    <source>
        <dbReference type="ARBA" id="ARBA00023136"/>
    </source>
</evidence>
<sequence length="410" mass="46466">MGKGHRLAFLLVCLAGCCYADDATSDSNKPATTQTWIDKLKKDLLANYDRNVRPTQHYNVTHLDLKMTIRHVDIDEENSIFSVYGWVKMTWTDDKLKWKPADYGNVDLFRCNPDSVWKPDVVLYNNARGSDNLHYGQTNVIVYSSGQVLWVPPTDYHSFCELNLRYWPFDYQTCILKVGSWTYDGYKLNLTTSEAEPEIDIGVPNNEWSIRKVTTDRNTVYYKCCSEPYIDIQYNVTLQRHSSTHKAIVVSPAFVIMLLALSVFWLPPHCGEKIVLNGIIVLVVTVFLIYFAQQLPAMSGNTPLIVTFYSTTFYLVAISTILSVIILRITRGKRCHAVPRVLKSQLDGCLGSVLRVGNVGPSEEDKEAAGGEISVNSKQQDWCRLAVLLDRLAFVVYLIVFAISIICFSL</sequence>
<dbReference type="SUPFAM" id="SSF63712">
    <property type="entry name" value="Nicotinic receptor ligand binding domain-like"/>
    <property type="match status" value="1"/>
</dbReference>
<dbReference type="Proteomes" id="UP000682892">
    <property type="component" value="Chromosome 2"/>
</dbReference>
<keyword evidence="14" id="KW-0407">Ion channel</keyword>
<dbReference type="AlphaFoldDB" id="A0A1S4FDX4"/>
<dbReference type="EMBL" id="CH477394">
    <property type="protein sequence ID" value="EAT41881.1"/>
    <property type="molecule type" value="Genomic_DNA"/>
</dbReference>
<dbReference type="PANTHER" id="PTHR18945">
    <property type="entry name" value="NEUROTRANSMITTER GATED ION CHANNEL"/>
    <property type="match status" value="1"/>
</dbReference>
<protein>
    <submittedName>
        <fullName evidence="20">AAEL006535-PA</fullName>
    </submittedName>
</protein>
<feature type="signal peptide" evidence="17">
    <location>
        <begin position="1"/>
        <end position="20"/>
    </location>
</feature>
<dbReference type="PRINTS" id="PR00254">
    <property type="entry name" value="NICOTINICR"/>
</dbReference>
<comment type="function">
    <text evidence="1">After binding acetylcholine, the AChR responds by an extensive change in conformation that affects all subunits and leads to opening of an ion-conducting channel across the plasma membrane.</text>
</comment>
<evidence type="ECO:0000256" key="8">
    <source>
        <dbReference type="ARBA" id="ARBA00023065"/>
    </source>
</evidence>
<dbReference type="InterPro" id="IPR038050">
    <property type="entry name" value="Neuro_actylchol_rec"/>
</dbReference>
<feature type="transmembrane region" description="Helical" evidence="16">
    <location>
        <begin position="304"/>
        <end position="327"/>
    </location>
</feature>
<dbReference type="GO" id="GO:0004888">
    <property type="term" value="F:transmembrane signaling receptor activity"/>
    <property type="evidence" value="ECO:0007669"/>
    <property type="project" value="InterPro"/>
</dbReference>
<dbReference type="InterPro" id="IPR006201">
    <property type="entry name" value="Neur_channel"/>
</dbReference>
<keyword evidence="12" id="KW-0325">Glycoprotein</keyword>
<keyword evidence="13" id="KW-1071">Ligand-gated ion channel</keyword>
<dbReference type="InterPro" id="IPR036719">
    <property type="entry name" value="Neuro-gated_channel_TM_sf"/>
</dbReference>
<keyword evidence="17" id="KW-0732">Signal</keyword>
<keyword evidence="5 16" id="KW-0812">Transmembrane</keyword>
<evidence type="ECO:0000256" key="7">
    <source>
        <dbReference type="ARBA" id="ARBA00023018"/>
    </source>
</evidence>
<gene>
    <name evidence="20" type="ORF">AAEL801211</name>
    <name evidence="20" type="ORF">AaeL_AAEL006535</name>
</gene>
<evidence type="ECO:0000256" key="2">
    <source>
        <dbReference type="ARBA" id="ARBA00009237"/>
    </source>
</evidence>
<evidence type="ECO:0000256" key="12">
    <source>
        <dbReference type="ARBA" id="ARBA00023180"/>
    </source>
</evidence>
<feature type="transmembrane region" description="Helical" evidence="16">
    <location>
        <begin position="274"/>
        <end position="292"/>
    </location>
</feature>
<evidence type="ECO:0000256" key="4">
    <source>
        <dbReference type="ARBA" id="ARBA00022475"/>
    </source>
</evidence>
<keyword evidence="11" id="KW-0675">Receptor</keyword>
<dbReference type="GeneID" id="5568073"/>
<dbReference type="InterPro" id="IPR006202">
    <property type="entry name" value="Neur_chan_lig-bd"/>
</dbReference>
<feature type="transmembrane region" description="Helical" evidence="16">
    <location>
        <begin position="247"/>
        <end position="267"/>
    </location>
</feature>
<dbReference type="FunFam" id="1.20.58.390:FF:000092">
    <property type="entry name" value="Nicotinic acetylcholine receptor subunit alpha10"/>
    <property type="match status" value="1"/>
</dbReference>
<keyword evidence="6 16" id="KW-1133">Transmembrane helix</keyword>
<dbReference type="Gene3D" id="2.70.170.10">
    <property type="entry name" value="Neurotransmitter-gated ion-channel ligand-binding domain"/>
    <property type="match status" value="1"/>
</dbReference>
<evidence type="ECO:0000256" key="17">
    <source>
        <dbReference type="SAM" id="SignalP"/>
    </source>
</evidence>
<evidence type="ECO:0000256" key="16">
    <source>
        <dbReference type="SAM" id="Phobius"/>
    </source>
</evidence>
<comment type="subcellular location">
    <subcellularLocation>
        <location evidence="15">Synaptic cell membrane</location>
        <topology evidence="15">Multi-pass membrane protein</topology>
    </subcellularLocation>
</comment>
<reference evidence="20" key="2">
    <citation type="journal article" date="2007" name="Science">
        <title>Genome sequence of Aedes aegypti, a major arbovirus vector.</title>
        <authorList>
            <person name="Nene V."/>
            <person name="Wortman J.R."/>
            <person name="Lawson D."/>
            <person name="Haas B."/>
            <person name="Kodira C."/>
            <person name="Tu Z.J."/>
            <person name="Loftus B."/>
            <person name="Xi Z."/>
            <person name="Megy K."/>
            <person name="Grabherr M."/>
            <person name="Ren Q."/>
            <person name="Zdobnov E.M."/>
            <person name="Lobo N.F."/>
            <person name="Campbell K.S."/>
            <person name="Brown S.E."/>
            <person name="Bonaldo M.F."/>
            <person name="Zhu J."/>
            <person name="Sinkins S.P."/>
            <person name="Hogenkamp D.G."/>
            <person name="Amedeo P."/>
            <person name="Arensburger P."/>
            <person name="Atkinson P.W."/>
            <person name="Bidwell S."/>
            <person name="Biedler J."/>
            <person name="Birney E."/>
            <person name="Bruggner R.V."/>
            <person name="Costas J."/>
            <person name="Coy M.R."/>
            <person name="Crabtree J."/>
            <person name="Crawford M."/>
            <person name="Debruyn B."/>
            <person name="Decaprio D."/>
            <person name="Eiglmeier K."/>
            <person name="Eisenstadt E."/>
            <person name="El-Dorry H."/>
            <person name="Gelbart W.M."/>
            <person name="Gomes S.L."/>
            <person name="Hammond M."/>
            <person name="Hannick L.I."/>
            <person name="Hogan J.R."/>
            <person name="Holmes M.H."/>
            <person name="Jaffe D."/>
            <person name="Johnston J.S."/>
            <person name="Kennedy R.C."/>
            <person name="Koo H."/>
            <person name="Kravitz S."/>
            <person name="Kriventseva E.V."/>
            <person name="Kulp D."/>
            <person name="Labutti K."/>
            <person name="Lee E."/>
            <person name="Li S."/>
            <person name="Lovin D.D."/>
            <person name="Mao C."/>
            <person name="Mauceli E."/>
            <person name="Menck C.F."/>
            <person name="Miller J.R."/>
            <person name="Montgomery P."/>
            <person name="Mori A."/>
            <person name="Nascimento A.L."/>
            <person name="Naveira H.F."/>
            <person name="Nusbaum C."/>
            <person name="O'leary S."/>
            <person name="Orvis J."/>
            <person name="Pertea M."/>
            <person name="Quesneville H."/>
            <person name="Reidenbach K.R."/>
            <person name="Rogers Y.H."/>
            <person name="Roth C.W."/>
            <person name="Schneider J.R."/>
            <person name="Schatz M."/>
            <person name="Shumway M."/>
            <person name="Stanke M."/>
            <person name="Stinson E.O."/>
            <person name="Tubio J.M."/>
            <person name="Vanzee J.P."/>
            <person name="Verjovski-Almeida S."/>
            <person name="Werner D."/>
            <person name="White O."/>
            <person name="Wyder S."/>
            <person name="Zeng Q."/>
            <person name="Zhao Q."/>
            <person name="Zhao Y."/>
            <person name="Hill C.A."/>
            <person name="Raikhel A.S."/>
            <person name="Soares M.B."/>
            <person name="Knudson D.L."/>
            <person name="Lee N.H."/>
            <person name="Galagan J."/>
            <person name="Salzberg S.L."/>
            <person name="Paulsen I.T."/>
            <person name="Dimopoulos G."/>
            <person name="Collins F.H."/>
            <person name="Birren B."/>
            <person name="Fraser-Liggett C.M."/>
            <person name="Severson D.W."/>
        </authorList>
    </citation>
    <scope>NUCLEOTIDE SEQUENCE [LARGE SCALE GENOMIC DNA]</scope>
    <source>
        <strain evidence="20">Liverpool</strain>
    </source>
</reference>
<dbReference type="InterPro" id="IPR036734">
    <property type="entry name" value="Neur_chan_lig-bd_sf"/>
</dbReference>
<evidence type="ECO:0000256" key="11">
    <source>
        <dbReference type="ARBA" id="ARBA00023170"/>
    </source>
</evidence>
<proteinExistence type="inferred from homology"/>
<organism evidence="20 21">
    <name type="scientific">Aedes aegypti</name>
    <name type="common">Yellowfever mosquito</name>
    <name type="synonym">Culex aegypti</name>
    <dbReference type="NCBI Taxonomy" id="7159"/>
    <lineage>
        <taxon>Eukaryota</taxon>
        <taxon>Metazoa</taxon>
        <taxon>Ecdysozoa</taxon>
        <taxon>Arthropoda</taxon>
        <taxon>Hexapoda</taxon>
        <taxon>Insecta</taxon>
        <taxon>Pterygota</taxon>
        <taxon>Neoptera</taxon>
        <taxon>Endopterygota</taxon>
        <taxon>Diptera</taxon>
        <taxon>Nematocera</taxon>
        <taxon>Culicoidea</taxon>
        <taxon>Culicidae</taxon>
        <taxon>Culicinae</taxon>
        <taxon>Aedini</taxon>
        <taxon>Aedes</taxon>
        <taxon>Stegomyia</taxon>
    </lineage>
</organism>
<dbReference type="GO" id="GO:0045211">
    <property type="term" value="C:postsynaptic membrane"/>
    <property type="evidence" value="ECO:0007669"/>
    <property type="project" value="InterPro"/>
</dbReference>
<feature type="chain" id="PRO_5036459802" evidence="17">
    <location>
        <begin position="21"/>
        <end position="410"/>
    </location>
</feature>
<evidence type="ECO:0000259" key="19">
    <source>
        <dbReference type="Pfam" id="PF02932"/>
    </source>
</evidence>
<dbReference type="OMA" id="FAAHELW"/>
<comment type="similarity">
    <text evidence="2">Belongs to the ligand-gated ion channel (TC 1.A.9) family. Acetylcholine receptor (TC 1.A.9.1) subfamily.</text>
</comment>
<dbReference type="CDD" id="cd19051">
    <property type="entry name" value="LGIC_TM_cation"/>
    <property type="match status" value="1"/>
</dbReference>
<evidence type="ECO:0000256" key="3">
    <source>
        <dbReference type="ARBA" id="ARBA00022448"/>
    </source>
</evidence>
<dbReference type="InterPro" id="IPR006029">
    <property type="entry name" value="Neurotrans-gated_channel_TM"/>
</dbReference>
<evidence type="ECO:0000313" key="21">
    <source>
        <dbReference type="Proteomes" id="UP000682892"/>
    </source>
</evidence>
<feature type="transmembrane region" description="Helical" evidence="16">
    <location>
        <begin position="388"/>
        <end position="408"/>
    </location>
</feature>
<evidence type="ECO:0000256" key="5">
    <source>
        <dbReference type="ARBA" id="ARBA00022692"/>
    </source>
</evidence>